<dbReference type="Proteomes" id="UP001281447">
    <property type="component" value="Unassembled WGS sequence"/>
</dbReference>
<evidence type="ECO:0000313" key="2">
    <source>
        <dbReference type="Proteomes" id="UP001281447"/>
    </source>
</evidence>
<proteinExistence type="predicted"/>
<name>A0ABU5C7Z0_9BACI</name>
<dbReference type="InterPro" id="IPR024524">
    <property type="entry name" value="DUF3800"/>
</dbReference>
<dbReference type="Pfam" id="PF12686">
    <property type="entry name" value="DUF3800"/>
    <property type="match status" value="1"/>
</dbReference>
<keyword evidence="2" id="KW-1185">Reference proteome</keyword>
<reference evidence="1 2" key="1">
    <citation type="submission" date="2023-10" db="EMBL/GenBank/DDBJ databases">
        <title>Virgibacillus halophilus 5B73C genome.</title>
        <authorList>
            <person name="Miliotis G."/>
            <person name="Sengupta P."/>
            <person name="Hameed A."/>
            <person name="Chuvochina M."/>
            <person name="Mcdonagh F."/>
            <person name="Simpson A.C."/>
            <person name="Singh N.K."/>
            <person name="Rekha P.D."/>
            <person name="Raman K."/>
            <person name="Hugenholtz P."/>
            <person name="Venkateswaran K."/>
        </authorList>
    </citation>
    <scope>NUCLEOTIDE SEQUENCE [LARGE SCALE GENOMIC DNA]</scope>
    <source>
        <strain evidence="1 2">5B73C</strain>
    </source>
</reference>
<gene>
    <name evidence="1" type="ORF">RWE15_14620</name>
</gene>
<protein>
    <submittedName>
        <fullName evidence="1">DUF3800 domain-containing protein</fullName>
    </submittedName>
</protein>
<organism evidence="1 2">
    <name type="scientific">Tigheibacillus halophilus</name>
    <dbReference type="NCBI Taxonomy" id="361280"/>
    <lineage>
        <taxon>Bacteria</taxon>
        <taxon>Bacillati</taxon>
        <taxon>Bacillota</taxon>
        <taxon>Bacilli</taxon>
        <taxon>Bacillales</taxon>
        <taxon>Bacillaceae</taxon>
        <taxon>Tigheibacillus</taxon>
    </lineage>
</organism>
<sequence length="217" mass="25479">MTKVILNFDESGNMGRKGRYFTIACVETHNTKPLINVMKKACLKVKKEFPHLTGNREIKASDSFPVIKDYILRRIVTKDIKIRYATADLPYVNRKLLEDENLLYNFLLHFIIVPVAKRSCVNEIDIFLDKRSIKVESLHSFKNYISIKINYELKLDVKINVSYVESHNSYCIQVADFLANVINSYYEYGHDHCFKIIKPKIVQHEKFPRHMFGKDIE</sequence>
<accession>A0ABU5C7Z0</accession>
<dbReference type="EMBL" id="JAWDIP010000003">
    <property type="protein sequence ID" value="MDY0395450.1"/>
    <property type="molecule type" value="Genomic_DNA"/>
</dbReference>
<comment type="caution">
    <text evidence="1">The sequence shown here is derived from an EMBL/GenBank/DDBJ whole genome shotgun (WGS) entry which is preliminary data.</text>
</comment>
<evidence type="ECO:0000313" key="1">
    <source>
        <dbReference type="EMBL" id="MDY0395450.1"/>
    </source>
</evidence>
<dbReference type="RefSeq" id="WP_390355461.1">
    <property type="nucleotide sequence ID" value="NZ_JBHUIZ010000007.1"/>
</dbReference>